<proteinExistence type="predicted"/>
<gene>
    <name evidence="1" type="ORF">MUN79_19870</name>
</gene>
<reference evidence="1" key="1">
    <citation type="submission" date="2022-04" db="EMBL/GenBank/DDBJ databases">
        <title>Hymenobacter sp. isolated from the air.</title>
        <authorList>
            <person name="Won M."/>
            <person name="Lee C.-M."/>
            <person name="Woen H.-Y."/>
            <person name="Kwon S.-W."/>
        </authorList>
    </citation>
    <scope>NUCLEOTIDE SEQUENCE</scope>
    <source>
        <strain evidence="1">5116S-3</strain>
    </source>
</reference>
<dbReference type="KEGG" id="hcu:MUN79_19870"/>
<sequence length="112" mass="12772">MLAEAICAGGPRAPQQLYTDARAHFRLGYPAAWQRQRTEDRTQVTFYAGPGRQQPLVTLTMRPAGPTSGLLGRQDSVWRRIQRLSRAQVLRLDQHEGADYTEVRYHYTFAPT</sequence>
<organism evidence="1 2">
    <name type="scientific">Hymenobacter cellulosilyticus</name>
    <dbReference type="NCBI Taxonomy" id="2932248"/>
    <lineage>
        <taxon>Bacteria</taxon>
        <taxon>Pseudomonadati</taxon>
        <taxon>Bacteroidota</taxon>
        <taxon>Cytophagia</taxon>
        <taxon>Cytophagales</taxon>
        <taxon>Hymenobacteraceae</taxon>
        <taxon>Hymenobacter</taxon>
    </lineage>
</organism>
<dbReference type="Proteomes" id="UP000831796">
    <property type="component" value="Chromosome"/>
</dbReference>
<accession>A0A8T9PZL9</accession>
<protein>
    <submittedName>
        <fullName evidence="1">Uncharacterized protein</fullName>
    </submittedName>
</protein>
<evidence type="ECO:0000313" key="1">
    <source>
        <dbReference type="EMBL" id="UOQ70916.1"/>
    </source>
</evidence>
<keyword evidence="2" id="KW-1185">Reference proteome</keyword>
<dbReference type="EMBL" id="CP095046">
    <property type="protein sequence ID" value="UOQ70916.1"/>
    <property type="molecule type" value="Genomic_DNA"/>
</dbReference>
<name>A0A8T9PZL9_9BACT</name>
<evidence type="ECO:0000313" key="2">
    <source>
        <dbReference type="Proteomes" id="UP000831796"/>
    </source>
</evidence>
<dbReference type="RefSeq" id="WP_244674329.1">
    <property type="nucleotide sequence ID" value="NZ_CP095046.1"/>
</dbReference>
<dbReference type="AlphaFoldDB" id="A0A8T9PZL9"/>